<dbReference type="EMBL" id="CP042435">
    <property type="protein sequence ID" value="QEC66641.1"/>
    <property type="molecule type" value="Genomic_DNA"/>
</dbReference>
<keyword evidence="2" id="KW-0472">Membrane</keyword>
<dbReference type="GO" id="GO:0004713">
    <property type="term" value="F:protein tyrosine kinase activity"/>
    <property type="evidence" value="ECO:0007669"/>
    <property type="project" value="TreeGrafter"/>
</dbReference>
<reference evidence="4 5" key="1">
    <citation type="journal article" date="2016" name="Int. J. Syst. Evol. Microbiol.">
        <title>Panacibacter ginsenosidivorans gen. nov., sp. nov., with ginsenoside converting activity isolated from soil of a ginseng field.</title>
        <authorList>
            <person name="Siddiqi M.Z."/>
            <person name="Muhammad Shafi S."/>
            <person name="Choi K.D."/>
            <person name="Im W.T."/>
        </authorList>
    </citation>
    <scope>NUCLEOTIDE SEQUENCE [LARGE SCALE GENOMIC DNA]</scope>
    <source>
        <strain evidence="4 5">Gsoil1550</strain>
    </source>
</reference>
<dbReference type="Pfam" id="PF13614">
    <property type="entry name" value="AAA_31"/>
    <property type="match status" value="1"/>
</dbReference>
<dbReference type="InterPro" id="IPR025669">
    <property type="entry name" value="AAA_dom"/>
</dbReference>
<evidence type="ECO:0000313" key="5">
    <source>
        <dbReference type="Proteomes" id="UP000321533"/>
    </source>
</evidence>
<dbReference type="OrthoDB" id="972983at2"/>
<keyword evidence="1" id="KW-0175">Coiled coil</keyword>
<keyword evidence="5" id="KW-1185">Reference proteome</keyword>
<dbReference type="PANTHER" id="PTHR32309:SF13">
    <property type="entry name" value="FERRIC ENTEROBACTIN TRANSPORT PROTEIN FEPE"/>
    <property type="match status" value="1"/>
</dbReference>
<feature type="coiled-coil region" evidence="1">
    <location>
        <begin position="371"/>
        <end position="422"/>
    </location>
</feature>
<dbReference type="KEGG" id="pgin:FRZ67_04755"/>
<gene>
    <name evidence="4" type="ORF">FRZ67_04755</name>
</gene>
<accession>A0A5B8V788</accession>
<dbReference type="PANTHER" id="PTHR32309">
    <property type="entry name" value="TYROSINE-PROTEIN KINASE"/>
    <property type="match status" value="1"/>
</dbReference>
<keyword evidence="2" id="KW-1133">Transmembrane helix</keyword>
<evidence type="ECO:0000256" key="1">
    <source>
        <dbReference type="SAM" id="Coils"/>
    </source>
</evidence>
<sequence length="720" mass="81967">MIDFAAFIKLLFKRKFILIGIPLTAVIITYFLVRNMPDVYVSKARIATGIVDNSANLLDKNTKQESEINLEFNNLIQQMQLKRMIDQVSYRLIMHDLTDNEPFRSESKLLKQLNGDAKKHAIAVYTEKYKTKTELSLYNPDQNGLNEVIKSMSYDELSLKTKLSLYRVSNSDYIDIQFESENPKLSAFIVNTLTKEFIEYNDSLLQNGQDNTVNFLEKLLKEKYAAMNNKIAELKAYKIQNHVLNLNEMAKSLYGQIADFETRKQTAEKEIVSYGAALENIDNKFKPEDRKYLESTLTNINSEIIADKDQLRKLNESYVSSNFDPAIKSSIDSVRAHMTSKINQSSDKYIFNPLSAKQDLVTEKLSMEVSRDLAKNSVASLDNELVRLNQKFDKLVPHEAVIQAYENDIDVASREYLEILQKYNQTSLETNFSVRLKQIEAGMPGSAQPSKKMLLVILSGIISFVFCVVAMFVLFYLDDAIREPKDLANKTKKPVLGYLNLLSGSMLDLKQVWQTQSADENLVRFKDLLRSVRFELQKEMGTEKILAITSMKEGEGKTFFSISLAYACAMANKKVLLIDGNFNNNAISQTVKPDHFLEDIFNPAHTSDTQFASQGTINVVANRGNDISLLEVADEVNIKQKLMQIKQQFDLVIIETSSLNTLNKAKEWMMFADKTIAIFAAGQNIDETKQQHINYLSGLNNKFIGWILNKVSTGKGRRKK</sequence>
<dbReference type="InterPro" id="IPR050445">
    <property type="entry name" value="Bact_polysacc_biosynth/exp"/>
</dbReference>
<evidence type="ECO:0000256" key="2">
    <source>
        <dbReference type="SAM" id="Phobius"/>
    </source>
</evidence>
<evidence type="ECO:0000313" key="4">
    <source>
        <dbReference type="EMBL" id="QEC66641.1"/>
    </source>
</evidence>
<name>A0A5B8V788_9BACT</name>
<feature type="transmembrane region" description="Helical" evidence="2">
    <location>
        <begin position="453"/>
        <end position="477"/>
    </location>
</feature>
<dbReference type="AlphaFoldDB" id="A0A5B8V788"/>
<dbReference type="GO" id="GO:0005886">
    <property type="term" value="C:plasma membrane"/>
    <property type="evidence" value="ECO:0007669"/>
    <property type="project" value="TreeGrafter"/>
</dbReference>
<dbReference type="SUPFAM" id="SSF52540">
    <property type="entry name" value="P-loop containing nucleoside triphosphate hydrolases"/>
    <property type="match status" value="1"/>
</dbReference>
<organism evidence="4 5">
    <name type="scientific">Panacibacter ginsenosidivorans</name>
    <dbReference type="NCBI Taxonomy" id="1813871"/>
    <lineage>
        <taxon>Bacteria</taxon>
        <taxon>Pseudomonadati</taxon>
        <taxon>Bacteroidota</taxon>
        <taxon>Chitinophagia</taxon>
        <taxon>Chitinophagales</taxon>
        <taxon>Chitinophagaceae</taxon>
        <taxon>Panacibacter</taxon>
    </lineage>
</organism>
<proteinExistence type="predicted"/>
<dbReference type="Proteomes" id="UP000321533">
    <property type="component" value="Chromosome"/>
</dbReference>
<dbReference type="InterPro" id="IPR027417">
    <property type="entry name" value="P-loop_NTPase"/>
</dbReference>
<dbReference type="Gene3D" id="3.40.50.300">
    <property type="entry name" value="P-loop containing nucleotide triphosphate hydrolases"/>
    <property type="match status" value="1"/>
</dbReference>
<evidence type="ECO:0000259" key="3">
    <source>
        <dbReference type="Pfam" id="PF13614"/>
    </source>
</evidence>
<keyword evidence="2" id="KW-0812">Transmembrane</keyword>
<feature type="transmembrane region" description="Helical" evidence="2">
    <location>
        <begin position="16"/>
        <end position="33"/>
    </location>
</feature>
<dbReference type="RefSeq" id="WP_147188441.1">
    <property type="nucleotide sequence ID" value="NZ_CP042435.1"/>
</dbReference>
<protein>
    <submittedName>
        <fullName evidence="4">AAA family ATPase</fullName>
    </submittedName>
</protein>
<feature type="domain" description="AAA" evidence="3">
    <location>
        <begin position="544"/>
        <end position="676"/>
    </location>
</feature>